<dbReference type="AlphaFoldDB" id="A0A2S6FUV3"/>
<dbReference type="EMBL" id="PTIS01000022">
    <property type="protein sequence ID" value="PPK44657.1"/>
    <property type="molecule type" value="Genomic_DNA"/>
</dbReference>
<organism evidence="2 3">
    <name type="scientific">Clostridium algidicarnis DSM 15099</name>
    <dbReference type="NCBI Taxonomy" id="1121295"/>
    <lineage>
        <taxon>Bacteria</taxon>
        <taxon>Bacillati</taxon>
        <taxon>Bacillota</taxon>
        <taxon>Clostridia</taxon>
        <taxon>Eubacteriales</taxon>
        <taxon>Clostridiaceae</taxon>
        <taxon>Clostridium</taxon>
    </lineage>
</organism>
<dbReference type="RefSeq" id="WP_157469605.1">
    <property type="nucleotide sequence ID" value="NZ_PTIS01000022.1"/>
</dbReference>
<proteinExistence type="predicted"/>
<evidence type="ECO:0000313" key="3">
    <source>
        <dbReference type="Proteomes" id="UP000239863"/>
    </source>
</evidence>
<sequence length="57" mass="6389">MCNNEEKTNTTPINKDKESKEVKSSPNSKVFVGANDEVVPNCEGEPCNFEVKEKDEK</sequence>
<evidence type="ECO:0000313" key="2">
    <source>
        <dbReference type="EMBL" id="PPK44657.1"/>
    </source>
</evidence>
<feature type="region of interest" description="Disordered" evidence="1">
    <location>
        <begin position="1"/>
        <end position="29"/>
    </location>
</feature>
<reference evidence="2 3" key="1">
    <citation type="submission" date="2018-02" db="EMBL/GenBank/DDBJ databases">
        <title>Genomic Encyclopedia of Archaeal and Bacterial Type Strains, Phase II (KMG-II): from individual species to whole genera.</title>
        <authorList>
            <person name="Goeker M."/>
        </authorList>
    </citation>
    <scope>NUCLEOTIDE SEQUENCE [LARGE SCALE GENOMIC DNA]</scope>
    <source>
        <strain evidence="2 3">DSM 15099</strain>
    </source>
</reference>
<comment type="caution">
    <text evidence="2">The sequence shown here is derived from an EMBL/GenBank/DDBJ whole genome shotgun (WGS) entry which is preliminary data.</text>
</comment>
<dbReference type="GeneID" id="75091805"/>
<gene>
    <name evidence="2" type="ORF">BD821_12216</name>
</gene>
<protein>
    <submittedName>
        <fullName evidence="2">Uncharacterized protein</fullName>
    </submittedName>
</protein>
<dbReference type="Proteomes" id="UP000239863">
    <property type="component" value="Unassembled WGS sequence"/>
</dbReference>
<accession>A0A2S6FUV3</accession>
<evidence type="ECO:0000256" key="1">
    <source>
        <dbReference type="SAM" id="MobiDB-lite"/>
    </source>
</evidence>
<name>A0A2S6FUV3_9CLOT</name>
<feature type="compositionally biased region" description="Basic and acidic residues" evidence="1">
    <location>
        <begin position="1"/>
        <end position="23"/>
    </location>
</feature>